<feature type="non-terminal residue" evidence="1">
    <location>
        <position position="52"/>
    </location>
</feature>
<evidence type="ECO:0000313" key="1">
    <source>
        <dbReference type="EMBL" id="GAJ16553.1"/>
    </source>
</evidence>
<proteinExistence type="predicted"/>
<reference evidence="1" key="1">
    <citation type="journal article" date="2014" name="Front. Microbiol.">
        <title>High frequency of phylogenetically diverse reductive dehalogenase-homologous genes in deep subseafloor sedimentary metagenomes.</title>
        <authorList>
            <person name="Kawai M."/>
            <person name="Futagami T."/>
            <person name="Toyoda A."/>
            <person name="Takaki Y."/>
            <person name="Nishi S."/>
            <person name="Hori S."/>
            <person name="Arai W."/>
            <person name="Tsubouchi T."/>
            <person name="Morono Y."/>
            <person name="Uchiyama I."/>
            <person name="Ito T."/>
            <person name="Fujiyama A."/>
            <person name="Inagaki F."/>
            <person name="Takami H."/>
        </authorList>
    </citation>
    <scope>NUCLEOTIDE SEQUENCE</scope>
    <source>
        <strain evidence="1">Expedition CK06-06</strain>
    </source>
</reference>
<name>X1UGE7_9ZZZZ</name>
<dbReference type="EMBL" id="BARW01042809">
    <property type="protein sequence ID" value="GAJ16553.1"/>
    <property type="molecule type" value="Genomic_DNA"/>
</dbReference>
<protein>
    <submittedName>
        <fullName evidence="1">Uncharacterized protein</fullName>
    </submittedName>
</protein>
<gene>
    <name evidence="1" type="ORF">S12H4_63183</name>
</gene>
<comment type="caution">
    <text evidence="1">The sequence shown here is derived from an EMBL/GenBank/DDBJ whole genome shotgun (WGS) entry which is preliminary data.</text>
</comment>
<feature type="non-terminal residue" evidence="1">
    <location>
        <position position="1"/>
    </location>
</feature>
<accession>X1UGE7</accession>
<sequence>FGASGTIAKTISANGNYTFYVAVQSGHNGNTGFTAKVGFIGSIDNVSVKEVV</sequence>
<dbReference type="AlphaFoldDB" id="X1UGE7"/>
<organism evidence="1">
    <name type="scientific">marine sediment metagenome</name>
    <dbReference type="NCBI Taxonomy" id="412755"/>
    <lineage>
        <taxon>unclassified sequences</taxon>
        <taxon>metagenomes</taxon>
        <taxon>ecological metagenomes</taxon>
    </lineage>
</organism>